<proteinExistence type="predicted"/>
<protein>
    <submittedName>
        <fullName evidence="1">Uncharacterized protein</fullName>
    </submittedName>
</protein>
<dbReference type="CDD" id="cd03801">
    <property type="entry name" value="GT4_PimA-like"/>
    <property type="match status" value="1"/>
</dbReference>
<dbReference type="AlphaFoldDB" id="A0A401FUK3"/>
<dbReference type="Proteomes" id="UP000288096">
    <property type="component" value="Unassembled WGS sequence"/>
</dbReference>
<dbReference type="EMBL" id="BEXT01000001">
    <property type="protein sequence ID" value="GBC60667.1"/>
    <property type="molecule type" value="Genomic_DNA"/>
</dbReference>
<dbReference type="Gene3D" id="3.40.50.2000">
    <property type="entry name" value="Glycogen Phosphorylase B"/>
    <property type="match status" value="2"/>
</dbReference>
<evidence type="ECO:0000313" key="1">
    <source>
        <dbReference type="EMBL" id="GBC60667.1"/>
    </source>
</evidence>
<reference evidence="2" key="1">
    <citation type="submission" date="2017-11" db="EMBL/GenBank/DDBJ databases">
        <authorList>
            <person name="Watanabe M."/>
            <person name="Kojima H."/>
        </authorList>
    </citation>
    <scope>NUCLEOTIDE SEQUENCE [LARGE SCALE GENOMIC DNA]</scope>
    <source>
        <strain evidence="2">Tokyo 01</strain>
    </source>
</reference>
<sequence length="434" mass="49731">MDTSAGRIPEWLIEEWQEIHAIEPQLFPDKNLISHIPFYSVPHSRLAESYLELCEAFGDNVSHVFLIPWLVRGGADLVALNYIRALHGRFAKNIVVITTLPHDSVWQKRLPKKVRFIEFGKKYAFLSGEEKEKLLTRLLLQMAPEVIHNINSELGYDIFIKYGQALKTVSRLYACSFCGDVSAEGGRVGYPFGHLPACFDHLTAVLTDNCWHVEDMHRIYALDRKKMIVHYQPAPNTVREMQTDEACPSEGRLKKETMDIVWAGRLDRQKRPDILLEIARRCQHMPFRFHVYGSFVLDRDRVIEKKFKAAENLTYHGTFDGLPNIRGIFDYDLFLNTSQWDGLPNILLEAISLGLPVVSSDAGGICELIRHDMTGFLISPYDHVDAYVDCLKKIYADRSVLSEIAEAARTLVQSRHSWESFVNTMKEIPGYCQT</sequence>
<dbReference type="Pfam" id="PF13692">
    <property type="entry name" value="Glyco_trans_1_4"/>
    <property type="match status" value="1"/>
</dbReference>
<keyword evidence="2" id="KW-1185">Reference proteome</keyword>
<comment type="caution">
    <text evidence="1">The sequence shown here is derived from an EMBL/GenBank/DDBJ whole genome shotgun (WGS) entry which is preliminary data.</text>
</comment>
<reference evidence="2" key="2">
    <citation type="submission" date="2019-01" db="EMBL/GenBank/DDBJ databases">
        <title>Genome sequence of Desulfonema ishimotonii strain Tokyo 01.</title>
        <authorList>
            <person name="Fukui M."/>
        </authorList>
    </citation>
    <scope>NUCLEOTIDE SEQUENCE [LARGE SCALE GENOMIC DNA]</scope>
    <source>
        <strain evidence="2">Tokyo 01</strain>
    </source>
</reference>
<dbReference type="SUPFAM" id="SSF53756">
    <property type="entry name" value="UDP-Glycosyltransferase/glycogen phosphorylase"/>
    <property type="match status" value="1"/>
</dbReference>
<gene>
    <name evidence="1" type="ORF">DENIS_1624</name>
</gene>
<organism evidence="1 2">
    <name type="scientific">Desulfonema ishimotonii</name>
    <dbReference type="NCBI Taxonomy" id="45657"/>
    <lineage>
        <taxon>Bacteria</taxon>
        <taxon>Pseudomonadati</taxon>
        <taxon>Thermodesulfobacteriota</taxon>
        <taxon>Desulfobacteria</taxon>
        <taxon>Desulfobacterales</taxon>
        <taxon>Desulfococcaceae</taxon>
        <taxon>Desulfonema</taxon>
    </lineage>
</organism>
<dbReference type="PANTHER" id="PTHR12526">
    <property type="entry name" value="GLYCOSYLTRANSFERASE"/>
    <property type="match status" value="1"/>
</dbReference>
<evidence type="ECO:0000313" key="2">
    <source>
        <dbReference type="Proteomes" id="UP000288096"/>
    </source>
</evidence>
<name>A0A401FUK3_9BACT</name>
<accession>A0A401FUK3</accession>